<feature type="non-terminal residue" evidence="1">
    <location>
        <position position="29"/>
    </location>
</feature>
<comment type="caution">
    <text evidence="1">The sequence shown here is derived from an EMBL/GenBank/DDBJ whole genome shotgun (WGS) entry which is preliminary data.</text>
</comment>
<reference evidence="2" key="1">
    <citation type="journal article" date="2015" name="MBio">
        <title>Genome-Resolved Metagenomic Analysis Reveals Roles for Candidate Phyla and Other Microbial Community Members in Biogeochemical Transformations in Oil Reservoirs.</title>
        <authorList>
            <person name="Hu P."/>
            <person name="Tom L."/>
            <person name="Singh A."/>
            <person name="Thomas B.C."/>
            <person name="Baker B.J."/>
            <person name="Piceno Y.M."/>
            <person name="Andersen G.L."/>
            <person name="Banfield J.F."/>
        </authorList>
    </citation>
    <scope>NUCLEOTIDE SEQUENCE [LARGE SCALE GENOMIC DNA]</scope>
</reference>
<dbReference type="Proteomes" id="UP000054323">
    <property type="component" value="Unassembled WGS sequence"/>
</dbReference>
<dbReference type="AlphaFoldDB" id="A0A124FS17"/>
<dbReference type="EMBL" id="LGGD01000198">
    <property type="protein sequence ID" value="KUK60865.1"/>
    <property type="molecule type" value="Genomic_DNA"/>
</dbReference>
<gene>
    <name evidence="1" type="ORF">XD82_1453</name>
</gene>
<accession>A0A124FS17</accession>
<evidence type="ECO:0000313" key="1">
    <source>
        <dbReference type="EMBL" id="KUK60865.1"/>
    </source>
</evidence>
<evidence type="ECO:0000313" key="2">
    <source>
        <dbReference type="Proteomes" id="UP000054323"/>
    </source>
</evidence>
<proteinExistence type="predicted"/>
<name>A0A124FS17_9EURY</name>
<protein>
    <submittedName>
        <fullName evidence="1">Uncharacterized protein</fullName>
    </submittedName>
</protein>
<sequence length="29" mass="3034">MGPGVGEDILPGRLQCTSIGLLIGIMHVR</sequence>
<organism evidence="1 2">
    <name type="scientific">Methanoculleus marisnigri</name>
    <dbReference type="NCBI Taxonomy" id="2198"/>
    <lineage>
        <taxon>Archaea</taxon>
        <taxon>Methanobacteriati</taxon>
        <taxon>Methanobacteriota</taxon>
        <taxon>Stenosarchaea group</taxon>
        <taxon>Methanomicrobia</taxon>
        <taxon>Methanomicrobiales</taxon>
        <taxon>Methanomicrobiaceae</taxon>
        <taxon>Methanoculleus</taxon>
    </lineage>
</organism>